<dbReference type="AlphaFoldDB" id="A0A0E9RYU2"/>
<protein>
    <submittedName>
        <fullName evidence="1">Uncharacterized protein</fullName>
    </submittedName>
</protein>
<sequence>MARLEGLYKIFHCKEASELLNMNWSNAALFN</sequence>
<name>A0A0E9RYU2_ANGAN</name>
<reference evidence="1" key="2">
    <citation type="journal article" date="2015" name="Fish Shellfish Immunol.">
        <title>Early steps in the European eel (Anguilla anguilla)-Vibrio vulnificus interaction in the gills: Role of the RtxA13 toxin.</title>
        <authorList>
            <person name="Callol A."/>
            <person name="Pajuelo D."/>
            <person name="Ebbesson L."/>
            <person name="Teles M."/>
            <person name="MacKenzie S."/>
            <person name="Amaro C."/>
        </authorList>
    </citation>
    <scope>NUCLEOTIDE SEQUENCE</scope>
</reference>
<organism evidence="1">
    <name type="scientific">Anguilla anguilla</name>
    <name type="common">European freshwater eel</name>
    <name type="synonym">Muraena anguilla</name>
    <dbReference type="NCBI Taxonomy" id="7936"/>
    <lineage>
        <taxon>Eukaryota</taxon>
        <taxon>Metazoa</taxon>
        <taxon>Chordata</taxon>
        <taxon>Craniata</taxon>
        <taxon>Vertebrata</taxon>
        <taxon>Euteleostomi</taxon>
        <taxon>Actinopterygii</taxon>
        <taxon>Neopterygii</taxon>
        <taxon>Teleostei</taxon>
        <taxon>Anguilliformes</taxon>
        <taxon>Anguillidae</taxon>
        <taxon>Anguilla</taxon>
    </lineage>
</organism>
<dbReference type="EMBL" id="GBXM01074183">
    <property type="protein sequence ID" value="JAH34394.1"/>
    <property type="molecule type" value="Transcribed_RNA"/>
</dbReference>
<accession>A0A0E9RYU2</accession>
<evidence type="ECO:0000313" key="1">
    <source>
        <dbReference type="EMBL" id="JAH34394.1"/>
    </source>
</evidence>
<proteinExistence type="predicted"/>
<reference evidence="1" key="1">
    <citation type="submission" date="2014-11" db="EMBL/GenBank/DDBJ databases">
        <authorList>
            <person name="Amaro Gonzalez C."/>
        </authorList>
    </citation>
    <scope>NUCLEOTIDE SEQUENCE</scope>
</reference>